<evidence type="ECO:0000256" key="1">
    <source>
        <dbReference type="PIRSR" id="PIRSR600246-1"/>
    </source>
</evidence>
<evidence type="ECO:0000256" key="2">
    <source>
        <dbReference type="PIRSR" id="PIRSR600246-3"/>
    </source>
</evidence>
<dbReference type="Gene3D" id="3.60.20.30">
    <property type="entry name" value="(Glycosyl)asparaginase"/>
    <property type="match status" value="1"/>
</dbReference>
<dbReference type="RefSeq" id="XP_033395095.1">
    <property type="nucleotide sequence ID" value="XM_033540911.1"/>
</dbReference>
<evidence type="ECO:0000313" key="4">
    <source>
        <dbReference type="EMBL" id="KAF2139382.1"/>
    </source>
</evidence>
<dbReference type="PANTHER" id="PTHR10188">
    <property type="entry name" value="L-ASPARAGINASE"/>
    <property type="match status" value="1"/>
</dbReference>
<evidence type="ECO:0000256" key="3">
    <source>
        <dbReference type="SAM" id="MobiDB-lite"/>
    </source>
</evidence>
<evidence type="ECO:0008006" key="6">
    <source>
        <dbReference type="Google" id="ProtNLM"/>
    </source>
</evidence>
<reference evidence="4" key="1">
    <citation type="journal article" date="2020" name="Stud. Mycol.">
        <title>101 Dothideomycetes genomes: a test case for predicting lifestyles and emergence of pathogens.</title>
        <authorList>
            <person name="Haridas S."/>
            <person name="Albert R."/>
            <person name="Binder M."/>
            <person name="Bloem J."/>
            <person name="Labutti K."/>
            <person name="Salamov A."/>
            <person name="Andreopoulos B."/>
            <person name="Baker S."/>
            <person name="Barry K."/>
            <person name="Bills G."/>
            <person name="Bluhm B."/>
            <person name="Cannon C."/>
            <person name="Castanera R."/>
            <person name="Culley D."/>
            <person name="Daum C."/>
            <person name="Ezra D."/>
            <person name="Gonzalez J."/>
            <person name="Henrissat B."/>
            <person name="Kuo A."/>
            <person name="Liang C."/>
            <person name="Lipzen A."/>
            <person name="Lutzoni F."/>
            <person name="Magnuson J."/>
            <person name="Mondo S."/>
            <person name="Nolan M."/>
            <person name="Ohm R."/>
            <person name="Pangilinan J."/>
            <person name="Park H.-J."/>
            <person name="Ramirez L."/>
            <person name="Alfaro M."/>
            <person name="Sun H."/>
            <person name="Tritt A."/>
            <person name="Yoshinaga Y."/>
            <person name="Zwiers L.-H."/>
            <person name="Turgeon B."/>
            <person name="Goodwin S."/>
            <person name="Spatafora J."/>
            <person name="Crous P."/>
            <person name="Grigoriev I."/>
        </authorList>
    </citation>
    <scope>NUCLEOTIDE SEQUENCE</scope>
    <source>
        <strain evidence="4">CBS 121167</strain>
    </source>
</reference>
<feature type="active site" description="Nucleophile" evidence="1">
    <location>
        <position position="223"/>
    </location>
</feature>
<protein>
    <recommendedName>
        <fullName evidence="6">N-terminal nucleophile aminohydrolase</fullName>
    </recommendedName>
</protein>
<evidence type="ECO:0000313" key="5">
    <source>
        <dbReference type="Proteomes" id="UP000799438"/>
    </source>
</evidence>
<dbReference type="GO" id="GO:0016787">
    <property type="term" value="F:hydrolase activity"/>
    <property type="evidence" value="ECO:0007669"/>
    <property type="project" value="InterPro"/>
</dbReference>
<dbReference type="InterPro" id="IPR000246">
    <property type="entry name" value="Peptidase_T2"/>
</dbReference>
<organism evidence="4 5">
    <name type="scientific">Aplosporella prunicola CBS 121167</name>
    <dbReference type="NCBI Taxonomy" id="1176127"/>
    <lineage>
        <taxon>Eukaryota</taxon>
        <taxon>Fungi</taxon>
        <taxon>Dikarya</taxon>
        <taxon>Ascomycota</taxon>
        <taxon>Pezizomycotina</taxon>
        <taxon>Dothideomycetes</taxon>
        <taxon>Dothideomycetes incertae sedis</taxon>
        <taxon>Botryosphaeriales</taxon>
        <taxon>Aplosporellaceae</taxon>
        <taxon>Aplosporella</taxon>
    </lineage>
</organism>
<accession>A0A6A6B5G7</accession>
<dbReference type="CDD" id="cd04701">
    <property type="entry name" value="Asparaginase_2"/>
    <property type="match status" value="1"/>
</dbReference>
<dbReference type="GO" id="GO:0005737">
    <property type="term" value="C:cytoplasm"/>
    <property type="evidence" value="ECO:0007669"/>
    <property type="project" value="TreeGrafter"/>
</dbReference>
<feature type="compositionally biased region" description="Low complexity" evidence="3">
    <location>
        <begin position="278"/>
        <end position="288"/>
    </location>
</feature>
<dbReference type="AlphaFoldDB" id="A0A6A6B5G7"/>
<feature type="compositionally biased region" description="Pro residues" evidence="3">
    <location>
        <begin position="314"/>
        <end position="326"/>
    </location>
</feature>
<dbReference type="OrthoDB" id="2262349at2759"/>
<sequence>MSSTAKPKSEHITPRIIIHGGAGNITRHTLSSIDYQDYRTALHDILIKSYTRLLAPRATALDVATHAVTLFENNALFNAAHGAVFTRAGTNELEASVMVSRGHHKRGAGCMLIKHVKNPILLAKELLLRGDAVDDGGAGAHCQLAGAEVEKLARAWGLDMVEQEYFFTQRRWKEHLRGLEREKAPPTPTNTYDNDDKTTLLTAPASTSTDPTYDPTRYLPQGTVGAVVLDSSGTICAATSTGGLTNKLPGRIGDTPTLGAGFWAEEWTEPLPPRMLYQPQQQQQQQQQQPPPTPLDKLSRGDLASMLTDCIPTLTPPQSTPPAPKPQPRHHALGISGTGNGDSFLRTSAARTAAAQSRFATPNLPLSAAIESMAGPGGELQRSAGDRWNDPSSGEGQGGMIGIELVDGVGEVCWDLNCGGMFRAWVDEEGRARVAVYADEEGD</sequence>
<feature type="region of interest" description="Disordered" evidence="3">
    <location>
        <begin position="375"/>
        <end position="395"/>
    </location>
</feature>
<gene>
    <name evidence="4" type="ORF">K452DRAFT_289932</name>
</gene>
<feature type="site" description="Cleavage; by autolysis" evidence="2">
    <location>
        <begin position="222"/>
        <end position="223"/>
    </location>
</feature>
<feature type="region of interest" description="Disordered" evidence="3">
    <location>
        <begin position="277"/>
        <end position="344"/>
    </location>
</feature>
<dbReference type="GeneID" id="54298407"/>
<dbReference type="EMBL" id="ML995493">
    <property type="protein sequence ID" value="KAF2139382.1"/>
    <property type="molecule type" value="Genomic_DNA"/>
</dbReference>
<dbReference type="Proteomes" id="UP000799438">
    <property type="component" value="Unassembled WGS sequence"/>
</dbReference>
<dbReference type="SUPFAM" id="SSF56235">
    <property type="entry name" value="N-terminal nucleophile aminohydrolases (Ntn hydrolases)"/>
    <property type="match status" value="1"/>
</dbReference>
<feature type="region of interest" description="Disordered" evidence="3">
    <location>
        <begin position="182"/>
        <end position="217"/>
    </location>
</feature>
<proteinExistence type="predicted"/>
<dbReference type="InterPro" id="IPR029055">
    <property type="entry name" value="Ntn_hydrolases_N"/>
</dbReference>
<dbReference type="Pfam" id="PF01112">
    <property type="entry name" value="Asparaginase_2"/>
    <property type="match status" value="1"/>
</dbReference>
<feature type="compositionally biased region" description="Low complexity" evidence="3">
    <location>
        <begin position="199"/>
        <end position="209"/>
    </location>
</feature>
<keyword evidence="5" id="KW-1185">Reference proteome</keyword>
<name>A0A6A6B5G7_9PEZI</name>
<dbReference type="PANTHER" id="PTHR10188:SF43">
    <property type="entry name" value="ASPARAGINASE (EUROFUNG)"/>
    <property type="match status" value="1"/>
</dbReference>